<dbReference type="PROSITE" id="PS51078">
    <property type="entry name" value="ICLR_ED"/>
    <property type="match status" value="1"/>
</dbReference>
<evidence type="ECO:0000256" key="3">
    <source>
        <dbReference type="ARBA" id="ARBA00023163"/>
    </source>
</evidence>
<evidence type="ECO:0000256" key="1">
    <source>
        <dbReference type="ARBA" id="ARBA00023015"/>
    </source>
</evidence>
<keyword evidence="2" id="KW-0238">DNA-binding</keyword>
<comment type="function">
    <text evidence="4">May be an activator protein for the gylABX operon.</text>
</comment>
<dbReference type="InterPro" id="IPR029016">
    <property type="entry name" value="GAF-like_dom_sf"/>
</dbReference>
<dbReference type="Proteomes" id="UP000199488">
    <property type="component" value="Unassembled WGS sequence"/>
</dbReference>
<gene>
    <name evidence="8" type="ORF">SAMN05421781_1628</name>
</gene>
<accession>A0A1H2U9J0</accession>
<dbReference type="SUPFAM" id="SSF55781">
    <property type="entry name" value="GAF domain-like"/>
    <property type="match status" value="1"/>
</dbReference>
<evidence type="ECO:0000259" key="7">
    <source>
        <dbReference type="PROSITE" id="PS51078"/>
    </source>
</evidence>
<name>A0A1H2U9J0_9BACI</name>
<dbReference type="Pfam" id="PF09339">
    <property type="entry name" value="HTH_IclR"/>
    <property type="match status" value="1"/>
</dbReference>
<feature type="domain" description="IclR-ED" evidence="7">
    <location>
        <begin position="70"/>
        <end position="253"/>
    </location>
</feature>
<dbReference type="Pfam" id="PF01614">
    <property type="entry name" value="IclR_C"/>
    <property type="match status" value="1"/>
</dbReference>
<dbReference type="InterPro" id="IPR005471">
    <property type="entry name" value="Tscrpt_reg_IclR_N"/>
</dbReference>
<dbReference type="Gene3D" id="1.10.10.10">
    <property type="entry name" value="Winged helix-like DNA-binding domain superfamily/Winged helix DNA-binding domain"/>
    <property type="match status" value="1"/>
</dbReference>
<dbReference type="FunFam" id="1.10.10.10:FF:000056">
    <property type="entry name" value="IclR family transcriptional regulator"/>
    <property type="match status" value="1"/>
</dbReference>
<dbReference type="GO" id="GO:0003677">
    <property type="term" value="F:DNA binding"/>
    <property type="evidence" value="ECO:0007669"/>
    <property type="project" value="UniProtKB-KW"/>
</dbReference>
<dbReference type="InterPro" id="IPR036388">
    <property type="entry name" value="WH-like_DNA-bd_sf"/>
</dbReference>
<dbReference type="GO" id="GO:0003700">
    <property type="term" value="F:DNA-binding transcription factor activity"/>
    <property type="evidence" value="ECO:0007669"/>
    <property type="project" value="TreeGrafter"/>
</dbReference>
<dbReference type="InterPro" id="IPR014757">
    <property type="entry name" value="Tscrpt_reg_IclR_C"/>
</dbReference>
<dbReference type="AlphaFoldDB" id="A0A1H2U9J0"/>
<evidence type="ECO:0000313" key="8">
    <source>
        <dbReference type="EMBL" id="SDW52862.1"/>
    </source>
</evidence>
<dbReference type="PANTHER" id="PTHR30136">
    <property type="entry name" value="HELIX-TURN-HELIX TRANSCRIPTIONAL REGULATOR, ICLR FAMILY"/>
    <property type="match status" value="1"/>
</dbReference>
<dbReference type="EMBL" id="FNNC01000003">
    <property type="protein sequence ID" value="SDW52862.1"/>
    <property type="molecule type" value="Genomic_DNA"/>
</dbReference>
<keyword evidence="3" id="KW-0804">Transcription</keyword>
<keyword evidence="1" id="KW-0805">Transcription regulation</keyword>
<keyword evidence="9" id="KW-1185">Reference proteome</keyword>
<dbReference type="InterPro" id="IPR050707">
    <property type="entry name" value="HTH_MetabolicPath_Reg"/>
</dbReference>
<dbReference type="GO" id="GO:0045892">
    <property type="term" value="P:negative regulation of DNA-templated transcription"/>
    <property type="evidence" value="ECO:0007669"/>
    <property type="project" value="UniProtKB-ARBA"/>
</dbReference>
<evidence type="ECO:0000256" key="5">
    <source>
        <dbReference type="ARBA" id="ARBA00070406"/>
    </source>
</evidence>
<evidence type="ECO:0000259" key="6">
    <source>
        <dbReference type="PROSITE" id="PS51077"/>
    </source>
</evidence>
<evidence type="ECO:0000313" key="9">
    <source>
        <dbReference type="Proteomes" id="UP000199488"/>
    </source>
</evidence>
<dbReference type="InterPro" id="IPR036390">
    <property type="entry name" value="WH_DNA-bd_sf"/>
</dbReference>
<feature type="domain" description="HTH iclR-type" evidence="6">
    <location>
        <begin position="7"/>
        <end position="69"/>
    </location>
</feature>
<dbReference type="SUPFAM" id="SSF46785">
    <property type="entry name" value="Winged helix' DNA-binding domain"/>
    <property type="match status" value="1"/>
</dbReference>
<dbReference type="SMART" id="SM00346">
    <property type="entry name" value="HTH_ICLR"/>
    <property type="match status" value="1"/>
</dbReference>
<sequence length="253" mass="28012">MNTNGTVQSVDRALRIIDLLAEAPEGMGVTELANRLNVSKSTVHRLLASLLQKGYVKQGNERDVYTLGFTFMEMGERVAESIDVRKAAGDIIHDLAKATASTVHLVQLEGAQVVYIDKVETYARLRLFSRVGRKAPLYCTGVGKALLAFQPPHVQDKLLGEQEMIRHTPHTITSKEAMMPELDKIAQEGVAYDREEHELGVTCVAAPIFDFHRRAVAAVSVTMPHMNAETIDWEKTVLQVQRAAVSISRELGH</sequence>
<dbReference type="OrthoDB" id="9791752at2"/>
<dbReference type="PANTHER" id="PTHR30136:SF35">
    <property type="entry name" value="HTH-TYPE TRANSCRIPTIONAL REGULATOR RV1719"/>
    <property type="match status" value="1"/>
</dbReference>
<dbReference type="STRING" id="1122204.SAMN05421781_1628"/>
<evidence type="ECO:0000256" key="4">
    <source>
        <dbReference type="ARBA" id="ARBA00058938"/>
    </source>
</evidence>
<reference evidence="8 9" key="1">
    <citation type="submission" date="2016-10" db="EMBL/GenBank/DDBJ databases">
        <authorList>
            <person name="de Groot N.N."/>
        </authorList>
    </citation>
    <scope>NUCLEOTIDE SEQUENCE [LARGE SCALE GENOMIC DNA]</scope>
    <source>
        <strain evidence="8 9">DSM 23126</strain>
    </source>
</reference>
<organism evidence="8 9">
    <name type="scientific">Marinococcus luteus</name>
    <dbReference type="NCBI Taxonomy" id="1122204"/>
    <lineage>
        <taxon>Bacteria</taxon>
        <taxon>Bacillati</taxon>
        <taxon>Bacillota</taxon>
        <taxon>Bacilli</taxon>
        <taxon>Bacillales</taxon>
        <taxon>Bacillaceae</taxon>
        <taxon>Marinococcus</taxon>
    </lineage>
</organism>
<dbReference type="CDD" id="cd00090">
    <property type="entry name" value="HTH_ARSR"/>
    <property type="match status" value="1"/>
</dbReference>
<evidence type="ECO:0000256" key="2">
    <source>
        <dbReference type="ARBA" id="ARBA00023125"/>
    </source>
</evidence>
<protein>
    <recommendedName>
        <fullName evidence="5">Glycerol operon regulatory protein</fullName>
    </recommendedName>
</protein>
<dbReference type="InterPro" id="IPR011991">
    <property type="entry name" value="ArsR-like_HTH"/>
</dbReference>
<dbReference type="RefSeq" id="WP_091613563.1">
    <property type="nucleotide sequence ID" value="NZ_FNNC01000003.1"/>
</dbReference>
<dbReference type="PROSITE" id="PS51077">
    <property type="entry name" value="HTH_ICLR"/>
    <property type="match status" value="1"/>
</dbReference>
<dbReference type="Gene3D" id="3.30.450.40">
    <property type="match status" value="1"/>
</dbReference>
<proteinExistence type="predicted"/>